<evidence type="ECO:0000259" key="7">
    <source>
        <dbReference type="Pfam" id="PF00291"/>
    </source>
</evidence>
<dbReference type="InterPro" id="IPR001926">
    <property type="entry name" value="TrpB-like_PALP"/>
</dbReference>
<name>A0A220K8K7_PIERA</name>
<comment type="cofactor">
    <cofactor evidence="1">
        <name>pyridoxal 5'-phosphate</name>
        <dbReference type="ChEBI" id="CHEBI:597326"/>
    </cofactor>
</comment>
<keyword evidence="4" id="KW-0808">Transferase</keyword>
<keyword evidence="3" id="KW-0028">Amino-acid biosynthesis</keyword>
<dbReference type="EMBL" id="MF319703">
    <property type="protein sequence ID" value="ASJ26417.1"/>
    <property type="molecule type" value="mRNA"/>
</dbReference>
<dbReference type="Gene3D" id="3.10.580.10">
    <property type="entry name" value="CBS-domain"/>
    <property type="match status" value="1"/>
</dbReference>
<dbReference type="FunFam" id="3.40.50.1100:FF:000006">
    <property type="entry name" value="Cysteine synthase"/>
    <property type="match status" value="1"/>
</dbReference>
<dbReference type="InterPro" id="IPR001216">
    <property type="entry name" value="P-phosphate_BS"/>
</dbReference>
<dbReference type="PANTHER" id="PTHR10314">
    <property type="entry name" value="CYSTATHIONINE BETA-SYNTHASE"/>
    <property type="match status" value="1"/>
</dbReference>
<comment type="similarity">
    <text evidence="2">Belongs to the cysteine synthase/cystathionine beta-synthase family.</text>
</comment>
<dbReference type="Pfam" id="PF00291">
    <property type="entry name" value="PALP"/>
    <property type="match status" value="1"/>
</dbReference>
<dbReference type="GO" id="GO:0006535">
    <property type="term" value="P:cysteine biosynthetic process from serine"/>
    <property type="evidence" value="ECO:0007669"/>
    <property type="project" value="InterPro"/>
</dbReference>
<dbReference type="InterPro" id="IPR050214">
    <property type="entry name" value="Cys_Synth/Cystath_Beta-Synth"/>
</dbReference>
<dbReference type="CDD" id="cd01561">
    <property type="entry name" value="CBS_like"/>
    <property type="match status" value="1"/>
</dbReference>
<feature type="domain" description="Tryptophan synthase beta chain-like PALP" evidence="7">
    <location>
        <begin position="34"/>
        <end position="319"/>
    </location>
</feature>
<keyword evidence="5" id="KW-0663">Pyridoxal phosphate</keyword>
<reference evidence="8" key="1">
    <citation type="journal article" date="2017" name="Proc. Natl. Acad. Sci. U.S.A.">
        <title>Structural complexity and molecular heterogeneity of a butterfly ejaculate reflect a complex history of selection.</title>
        <authorList>
            <person name="Meslin C."/>
            <person name="Cherwin T.S."/>
            <person name="Plakke M.S."/>
            <person name="Small B.S."/>
            <person name="Goetz B.J."/>
            <person name="Morehouse N.I."/>
            <person name="Clark N.L."/>
        </authorList>
    </citation>
    <scope>NUCLEOTIDE SEQUENCE</scope>
</reference>
<dbReference type="SUPFAM" id="SSF53686">
    <property type="entry name" value="Tryptophan synthase beta subunit-like PLP-dependent enzymes"/>
    <property type="match status" value="1"/>
</dbReference>
<dbReference type="AlphaFoldDB" id="A0A220K8K7"/>
<dbReference type="Gene3D" id="3.40.50.1100">
    <property type="match status" value="2"/>
</dbReference>
<evidence type="ECO:0000256" key="5">
    <source>
        <dbReference type="ARBA" id="ARBA00022898"/>
    </source>
</evidence>
<dbReference type="GO" id="GO:0016740">
    <property type="term" value="F:transferase activity"/>
    <property type="evidence" value="ECO:0007669"/>
    <property type="project" value="UniProtKB-KW"/>
</dbReference>
<dbReference type="PROSITE" id="PS00901">
    <property type="entry name" value="CYS_SYNTHASE"/>
    <property type="match status" value="1"/>
</dbReference>
<evidence type="ECO:0000256" key="6">
    <source>
        <dbReference type="ARBA" id="ARBA00023192"/>
    </source>
</evidence>
<dbReference type="InterPro" id="IPR036052">
    <property type="entry name" value="TrpB-like_PALP_sf"/>
</dbReference>
<dbReference type="InterPro" id="IPR046342">
    <property type="entry name" value="CBS_dom_sf"/>
</dbReference>
<accession>A0A220K8K7</accession>
<organism evidence="8">
    <name type="scientific">Pieris rapae</name>
    <name type="common">Small white butterfly</name>
    <name type="synonym">Artogeia rapae</name>
    <dbReference type="NCBI Taxonomy" id="64459"/>
    <lineage>
        <taxon>Eukaryota</taxon>
        <taxon>Metazoa</taxon>
        <taxon>Ecdysozoa</taxon>
        <taxon>Arthropoda</taxon>
        <taxon>Hexapoda</taxon>
        <taxon>Insecta</taxon>
        <taxon>Pterygota</taxon>
        <taxon>Neoptera</taxon>
        <taxon>Endopterygota</taxon>
        <taxon>Lepidoptera</taxon>
        <taxon>Glossata</taxon>
        <taxon>Ditrysia</taxon>
        <taxon>Papilionoidea</taxon>
        <taxon>Pieridae</taxon>
        <taxon>Pierinae</taxon>
        <taxon>Pieris</taxon>
    </lineage>
</organism>
<evidence type="ECO:0000256" key="3">
    <source>
        <dbReference type="ARBA" id="ARBA00022605"/>
    </source>
</evidence>
<proteinExistence type="evidence at transcript level"/>
<evidence type="ECO:0000313" key="8">
    <source>
        <dbReference type="EMBL" id="ASJ26417.1"/>
    </source>
</evidence>
<keyword evidence="6" id="KW-0198">Cysteine biosynthesis</keyword>
<sequence>MYNFINSGHKFPFAHREKISWKPPVKGVIHNSILDLIGNTPLVKLNKIPKAYNLECEIYAKCEFFNPGGSIKDRTALAMLEDAERGGNVTDKTIFVEPTSGNTGIGVAFEAALMDNKSIIITGEKNSSEKVSTMRLLGAEVIQTNKSTVEIAHKIHDNDLQNVVILNQFENHANPRVHYETTGEEILNAMGEINMVVMGTGTGGTLSGVGYKIKERYPNCHIIAAEPDGSTIFNVHGKKHSYLVEGIGGSKAPIVLDKSVATGFEVVTDEESFLMARELSQKEGLLCGGSSGAAMAAAIKAAKRLKLGLGKRIVVLLTDGIRNYMTKFVCNQWMEAHLFLDPPEHTMSWWKDPITKLTPGDEYPKLDSKMTCLQAIKEMGKRNKAVVVNEKGWFVGAVSKDAFRNYATNPTRLPYEDSENVDFNEPITNYLVKHCHILANNGKKGMPSIGLLSRILDITDFVVIGTNVSKDDEDHFIPESIATADDILNYILVKQ</sequence>
<evidence type="ECO:0000256" key="4">
    <source>
        <dbReference type="ARBA" id="ARBA00022679"/>
    </source>
</evidence>
<evidence type="ECO:0000256" key="1">
    <source>
        <dbReference type="ARBA" id="ARBA00001933"/>
    </source>
</evidence>
<protein>
    <submittedName>
        <fullName evidence="8">Cystathionine beta-synthase-like protein</fullName>
    </submittedName>
</protein>
<evidence type="ECO:0000256" key="2">
    <source>
        <dbReference type="ARBA" id="ARBA00007103"/>
    </source>
</evidence>